<feature type="region of interest" description="Disordered" evidence="1">
    <location>
        <begin position="421"/>
        <end position="469"/>
    </location>
</feature>
<organism evidence="4 5">
    <name type="scientific">Paenibacillus terrae</name>
    <dbReference type="NCBI Taxonomy" id="159743"/>
    <lineage>
        <taxon>Bacteria</taxon>
        <taxon>Bacillati</taxon>
        <taxon>Bacillota</taxon>
        <taxon>Bacilli</taxon>
        <taxon>Bacillales</taxon>
        <taxon>Paenibacillaceae</taxon>
        <taxon>Paenibacillus</taxon>
    </lineage>
</organism>
<keyword evidence="2" id="KW-1133">Transmembrane helix</keyword>
<feature type="transmembrane region" description="Helical" evidence="2">
    <location>
        <begin position="323"/>
        <end position="341"/>
    </location>
</feature>
<dbReference type="SMART" id="SM00240">
    <property type="entry name" value="FHA"/>
    <property type="match status" value="1"/>
</dbReference>
<feature type="compositionally biased region" description="Basic and acidic residues" evidence="1">
    <location>
        <begin position="203"/>
        <end position="234"/>
    </location>
</feature>
<name>A0A4U2PZF3_9BACL</name>
<feature type="region of interest" description="Disordered" evidence="1">
    <location>
        <begin position="197"/>
        <end position="280"/>
    </location>
</feature>
<dbReference type="InterPro" id="IPR050923">
    <property type="entry name" value="Cell_Proc_Reg/RNA_Proc"/>
</dbReference>
<dbReference type="Pfam" id="PF19909">
    <property type="entry name" value="DUF6382"/>
    <property type="match status" value="1"/>
</dbReference>
<dbReference type="Pfam" id="PF00498">
    <property type="entry name" value="FHA"/>
    <property type="match status" value="1"/>
</dbReference>
<dbReference type="InterPro" id="IPR000253">
    <property type="entry name" value="FHA_dom"/>
</dbReference>
<dbReference type="PROSITE" id="PS50006">
    <property type="entry name" value="FHA_DOMAIN"/>
    <property type="match status" value="1"/>
</dbReference>
<feature type="domain" description="FHA" evidence="3">
    <location>
        <begin position="554"/>
        <end position="606"/>
    </location>
</feature>
<sequence>MFGLSRDFARNGGTFMILNKEGGLKTDDLNSVQTGMMTGNRIPGLLELRIKDVDFQVELHYDISGQRMLSQIWKGGGVSTSDFYRILFEVADALHRSPQYMLDMRQFILHEDYIFMSGSGSRENVSLTYVPLQGVLYERQAGSQFKQLVIRLMTRVVHFQGDHMQRIFELCDRNELDPGALKELLLQGMTVGADSVSVQGEAGEARSRDTHARMGVQGERDGLHSTAYRKDFPYADRSLPAHSSTRDHSTSRAGYGQGEESKFFASRDQRSQEKMHEDQEMLQEIQELKRINRLKQSIKPQENDEVDTDIEESKSALQKYKTYIALGCLLASAIVWRYIYLDHPETVPLGISVVLTLVLAVVAHMSWTGKWGRKGASSHTYADSVPVLDSEWLGEASPAQRKNDRYQVDKLTGFVAGRQNKDKRFSDSGDQGQESWRWSFPDQKSENMSSWDTGQGDKASARHDLHEPQGIGVARRNDLEASDTSEAYYKSLSGVTELLNATSRQETVLLRADQGMHIPHVQQSPIACLERKPPGSGAAERIRLQPDQFVAGSFFIGRDPQLVQFVEQTEGASRSHIELCVDAEGQGHIVKDLSSTNGTVLNGEPMVPYKEYAMKDGDTFKIAGVSYTYRLESFKSSSNAS</sequence>
<protein>
    <submittedName>
        <fullName evidence="4">Forkhead-associated protein</fullName>
    </submittedName>
</protein>
<dbReference type="CDD" id="cd00060">
    <property type="entry name" value="FHA"/>
    <property type="match status" value="1"/>
</dbReference>
<comment type="caution">
    <text evidence="4">The sequence shown here is derived from an EMBL/GenBank/DDBJ whole genome shotgun (WGS) entry which is preliminary data.</text>
</comment>
<evidence type="ECO:0000256" key="1">
    <source>
        <dbReference type="SAM" id="MobiDB-lite"/>
    </source>
</evidence>
<evidence type="ECO:0000259" key="3">
    <source>
        <dbReference type="PROSITE" id="PS50006"/>
    </source>
</evidence>
<dbReference type="InterPro" id="IPR008984">
    <property type="entry name" value="SMAD_FHA_dom_sf"/>
</dbReference>
<dbReference type="SUPFAM" id="SSF49879">
    <property type="entry name" value="SMAD/FHA domain"/>
    <property type="match status" value="1"/>
</dbReference>
<gene>
    <name evidence="4" type="ORF">C1I60_12935</name>
</gene>
<evidence type="ECO:0000313" key="5">
    <source>
        <dbReference type="Proteomes" id="UP000308114"/>
    </source>
</evidence>
<keyword evidence="2" id="KW-0812">Transmembrane</keyword>
<dbReference type="EMBL" id="PNXQ01000012">
    <property type="protein sequence ID" value="TKH44229.1"/>
    <property type="molecule type" value="Genomic_DNA"/>
</dbReference>
<evidence type="ECO:0000256" key="2">
    <source>
        <dbReference type="SAM" id="Phobius"/>
    </source>
</evidence>
<keyword evidence="2" id="KW-0472">Membrane</keyword>
<reference evidence="4 5" key="1">
    <citation type="submission" date="2018-01" db="EMBL/GenBank/DDBJ databases">
        <title>Bacillales members from the olive rhizosphere are effective biological control agents against Verticillium dahliae.</title>
        <authorList>
            <person name="Gomez-Lama C."/>
            <person name="Legarda G."/>
            <person name="Ruano-Rosa D."/>
            <person name="Pizarro-Tobias P."/>
            <person name="Valverde-Corredor A."/>
            <person name="Niqui J.L."/>
            <person name="Trivino J.C."/>
            <person name="Roca A."/>
            <person name="Mercado-Blanco J."/>
        </authorList>
    </citation>
    <scope>NUCLEOTIDE SEQUENCE [LARGE SCALE GENOMIC DNA]</scope>
    <source>
        <strain evidence="4 5">PIC167</strain>
    </source>
</reference>
<accession>A0A4U2PZF3</accession>
<evidence type="ECO:0000313" key="4">
    <source>
        <dbReference type="EMBL" id="TKH44229.1"/>
    </source>
</evidence>
<feature type="transmembrane region" description="Helical" evidence="2">
    <location>
        <begin position="347"/>
        <end position="367"/>
    </location>
</feature>
<dbReference type="PANTHER" id="PTHR23308">
    <property type="entry name" value="NUCLEAR INHIBITOR OF PROTEIN PHOSPHATASE-1"/>
    <property type="match status" value="1"/>
</dbReference>
<feature type="compositionally biased region" description="Basic and acidic residues" evidence="1">
    <location>
        <begin position="259"/>
        <end position="279"/>
    </location>
</feature>
<dbReference type="InterPro" id="IPR045962">
    <property type="entry name" value="DUF6382"/>
</dbReference>
<proteinExistence type="predicted"/>
<dbReference type="Proteomes" id="UP000308114">
    <property type="component" value="Unassembled WGS sequence"/>
</dbReference>
<dbReference type="AlphaFoldDB" id="A0A4U2PZF3"/>
<dbReference type="RefSeq" id="WP_137062060.1">
    <property type="nucleotide sequence ID" value="NZ_PNXQ01000012.1"/>
</dbReference>
<dbReference type="Gene3D" id="2.60.200.20">
    <property type="match status" value="1"/>
</dbReference>